<evidence type="ECO:0000313" key="2">
    <source>
        <dbReference type="EMBL" id="SPH24472.1"/>
    </source>
</evidence>
<dbReference type="Proteomes" id="UP000244924">
    <property type="component" value="Unassembled WGS sequence"/>
</dbReference>
<dbReference type="EMBL" id="OMOQ01000003">
    <property type="protein sequence ID" value="SPH24472.1"/>
    <property type="molecule type" value="Genomic_DNA"/>
</dbReference>
<accession>A0A2R8BME9</accession>
<gene>
    <name evidence="2" type="ORF">DEA8626_03524</name>
</gene>
<dbReference type="Gene3D" id="3.30.70.120">
    <property type="match status" value="1"/>
</dbReference>
<dbReference type="GO" id="GO:0006808">
    <property type="term" value="P:regulation of nitrogen utilization"/>
    <property type="evidence" value="ECO:0007669"/>
    <property type="project" value="InterPro"/>
</dbReference>
<reference evidence="2 3" key="1">
    <citation type="submission" date="2018-03" db="EMBL/GenBank/DDBJ databases">
        <authorList>
            <person name="Keele B.F."/>
        </authorList>
    </citation>
    <scope>NUCLEOTIDE SEQUENCE [LARGE SCALE GENOMIC DNA]</scope>
    <source>
        <strain evidence="2 3">CECT 8626</strain>
    </source>
</reference>
<dbReference type="Pfam" id="PF00543">
    <property type="entry name" value="P-II"/>
    <property type="match status" value="1"/>
</dbReference>
<evidence type="ECO:0000313" key="3">
    <source>
        <dbReference type="Proteomes" id="UP000244924"/>
    </source>
</evidence>
<dbReference type="InterPro" id="IPR011322">
    <property type="entry name" value="N-reg_PII-like_a/b"/>
</dbReference>
<dbReference type="InterPro" id="IPR002187">
    <property type="entry name" value="N-reg_PII"/>
</dbReference>
<dbReference type="RefSeq" id="WP_108854468.1">
    <property type="nucleotide sequence ID" value="NZ_OMOQ01000003.1"/>
</dbReference>
<evidence type="ECO:0000256" key="1">
    <source>
        <dbReference type="ARBA" id="ARBA00015681"/>
    </source>
</evidence>
<proteinExistence type="predicted"/>
<dbReference type="SUPFAM" id="SSF54913">
    <property type="entry name" value="GlnB-like"/>
    <property type="match status" value="1"/>
</dbReference>
<protein>
    <recommendedName>
        <fullName evidence="1">Nitrogen regulatory protein P-II</fullName>
    </recommendedName>
</protein>
<organism evidence="2 3">
    <name type="scientific">Albidovulum aquaemixtae</name>
    <dbReference type="NCBI Taxonomy" id="1542388"/>
    <lineage>
        <taxon>Bacteria</taxon>
        <taxon>Pseudomonadati</taxon>
        <taxon>Pseudomonadota</taxon>
        <taxon>Alphaproteobacteria</taxon>
        <taxon>Rhodobacterales</taxon>
        <taxon>Paracoccaceae</taxon>
        <taxon>Albidovulum</taxon>
    </lineage>
</organism>
<dbReference type="OrthoDB" id="7595716at2"/>
<dbReference type="GO" id="GO:0030234">
    <property type="term" value="F:enzyme regulator activity"/>
    <property type="evidence" value="ECO:0007669"/>
    <property type="project" value="InterPro"/>
</dbReference>
<name>A0A2R8BME9_9RHOB</name>
<dbReference type="InterPro" id="IPR015867">
    <property type="entry name" value="N-reg_PII/ATP_PRibTrfase_C"/>
</dbReference>
<keyword evidence="3" id="KW-1185">Reference proteome</keyword>
<sequence length="103" mass="11217">MQTHKAKRVEIIIEAPLERRLTDAITAADVSGFTILPVRGGSGRSGRWSREGQVSTAGGMVAVVCIIRPERLDTLLEAAFSVVERHIGVVSVTDCEVLRAERF</sequence>
<dbReference type="AlphaFoldDB" id="A0A2R8BME9"/>